<evidence type="ECO:0000313" key="2">
    <source>
        <dbReference type="EMBL" id="KAL2465959.1"/>
    </source>
</evidence>
<comment type="caution">
    <text evidence="2">The sequence shown here is derived from an EMBL/GenBank/DDBJ whole genome shotgun (WGS) entry which is preliminary data.</text>
</comment>
<protein>
    <submittedName>
        <fullName evidence="2">Uncharacterized protein</fullName>
    </submittedName>
</protein>
<name>A0ABD1PQQ4_9LAMI</name>
<keyword evidence="3" id="KW-1185">Reference proteome</keyword>
<sequence length="159" mass="18648">MAKVRYTTRKSTGFPRHLRPKALALQAYENFNSNMSLPQHIERFFQLWRDATSYGNRIGNVVAIDHLLRTFIPSIVEMGNFIKNELLKEVPNHFDIETYCYTIIHCHEDYLNGKFSSNEEDLDTESETSVNQPMPNREENSEYTSFTYFPLWGSHSDFP</sequence>
<dbReference type="Proteomes" id="UP001604336">
    <property type="component" value="Unassembled WGS sequence"/>
</dbReference>
<evidence type="ECO:0000313" key="3">
    <source>
        <dbReference type="Proteomes" id="UP001604336"/>
    </source>
</evidence>
<feature type="region of interest" description="Disordered" evidence="1">
    <location>
        <begin position="117"/>
        <end position="139"/>
    </location>
</feature>
<dbReference type="AlphaFoldDB" id="A0ABD1PQQ4"/>
<proteinExistence type="predicted"/>
<organism evidence="2 3">
    <name type="scientific">Abeliophyllum distichum</name>
    <dbReference type="NCBI Taxonomy" id="126358"/>
    <lineage>
        <taxon>Eukaryota</taxon>
        <taxon>Viridiplantae</taxon>
        <taxon>Streptophyta</taxon>
        <taxon>Embryophyta</taxon>
        <taxon>Tracheophyta</taxon>
        <taxon>Spermatophyta</taxon>
        <taxon>Magnoliopsida</taxon>
        <taxon>eudicotyledons</taxon>
        <taxon>Gunneridae</taxon>
        <taxon>Pentapetalae</taxon>
        <taxon>asterids</taxon>
        <taxon>lamiids</taxon>
        <taxon>Lamiales</taxon>
        <taxon>Oleaceae</taxon>
        <taxon>Forsythieae</taxon>
        <taxon>Abeliophyllum</taxon>
    </lineage>
</organism>
<evidence type="ECO:0000256" key="1">
    <source>
        <dbReference type="SAM" id="MobiDB-lite"/>
    </source>
</evidence>
<reference evidence="3" key="1">
    <citation type="submission" date="2024-07" db="EMBL/GenBank/DDBJ databases">
        <title>Two chromosome-level genome assemblies of Korean endemic species Abeliophyllum distichum and Forsythia ovata (Oleaceae).</title>
        <authorList>
            <person name="Jang H."/>
        </authorList>
    </citation>
    <scope>NUCLEOTIDE SEQUENCE [LARGE SCALE GENOMIC DNA]</scope>
</reference>
<gene>
    <name evidence="2" type="ORF">Adt_41810</name>
</gene>
<accession>A0ABD1PQQ4</accession>
<dbReference type="EMBL" id="JBFOLK010000013">
    <property type="protein sequence ID" value="KAL2465959.1"/>
    <property type="molecule type" value="Genomic_DNA"/>
</dbReference>